<gene>
    <name evidence="2" type="ORF">SDC9_109325</name>
</gene>
<evidence type="ECO:0000256" key="1">
    <source>
        <dbReference type="SAM" id="MobiDB-lite"/>
    </source>
</evidence>
<protein>
    <submittedName>
        <fullName evidence="2">Uncharacterized protein</fullName>
    </submittedName>
</protein>
<comment type="caution">
    <text evidence="2">The sequence shown here is derived from an EMBL/GenBank/DDBJ whole genome shotgun (WGS) entry which is preliminary data.</text>
</comment>
<organism evidence="2">
    <name type="scientific">bioreactor metagenome</name>
    <dbReference type="NCBI Taxonomy" id="1076179"/>
    <lineage>
        <taxon>unclassified sequences</taxon>
        <taxon>metagenomes</taxon>
        <taxon>ecological metagenomes</taxon>
    </lineage>
</organism>
<name>A0A645BGW3_9ZZZZ</name>
<dbReference type="AlphaFoldDB" id="A0A645BGW3"/>
<evidence type="ECO:0000313" key="2">
    <source>
        <dbReference type="EMBL" id="MPM62453.1"/>
    </source>
</evidence>
<reference evidence="2" key="1">
    <citation type="submission" date="2019-08" db="EMBL/GenBank/DDBJ databases">
        <authorList>
            <person name="Kucharzyk K."/>
            <person name="Murdoch R.W."/>
            <person name="Higgins S."/>
            <person name="Loffler F."/>
        </authorList>
    </citation>
    <scope>NUCLEOTIDE SEQUENCE</scope>
</reference>
<dbReference type="EMBL" id="VSSQ01018870">
    <property type="protein sequence ID" value="MPM62453.1"/>
    <property type="molecule type" value="Genomic_DNA"/>
</dbReference>
<feature type="region of interest" description="Disordered" evidence="1">
    <location>
        <begin position="170"/>
        <end position="218"/>
    </location>
</feature>
<proteinExistence type="predicted"/>
<accession>A0A645BGW3</accession>
<feature type="compositionally biased region" description="Low complexity" evidence="1">
    <location>
        <begin position="170"/>
        <end position="179"/>
    </location>
</feature>
<feature type="compositionally biased region" description="Basic residues" evidence="1">
    <location>
        <begin position="197"/>
        <end position="218"/>
    </location>
</feature>
<sequence>MHVARALGQRGQHRLKWQPAVDQRIGDFVEHHQKMLARHDRRTCALPAIARQLRGMLQIAALPTEAIAQSFNRKADALEHAVFTKARGRHLHELEDLDALAASMRAQRKPECGRALALAVARVHDQQATPLAVWLLVAFVDRWCFDFHVVPSSHWMPCRRHGQIDVRPAPQNANANAATRPRRRPHAARGCDARTPVRARRAWRGRRRRHDAAHGRRP</sequence>